<proteinExistence type="predicted"/>
<sequence length="45" mass="5210">MTALYKKLVFAFLKPVRPFINFYPFLPFGKVPSCLLSLSKSRKIC</sequence>
<reference evidence="1" key="1">
    <citation type="submission" date="2018-02" db="EMBL/GenBank/DDBJ databases">
        <title>Rhizophora mucronata_Transcriptome.</title>
        <authorList>
            <person name="Meera S.P."/>
            <person name="Sreeshan A."/>
            <person name="Augustine A."/>
        </authorList>
    </citation>
    <scope>NUCLEOTIDE SEQUENCE</scope>
    <source>
        <tissue evidence="1">Leaf</tissue>
    </source>
</reference>
<organism evidence="1">
    <name type="scientific">Rhizophora mucronata</name>
    <name type="common">Asiatic mangrove</name>
    <dbReference type="NCBI Taxonomy" id="61149"/>
    <lineage>
        <taxon>Eukaryota</taxon>
        <taxon>Viridiplantae</taxon>
        <taxon>Streptophyta</taxon>
        <taxon>Embryophyta</taxon>
        <taxon>Tracheophyta</taxon>
        <taxon>Spermatophyta</taxon>
        <taxon>Magnoliopsida</taxon>
        <taxon>eudicotyledons</taxon>
        <taxon>Gunneridae</taxon>
        <taxon>Pentapetalae</taxon>
        <taxon>rosids</taxon>
        <taxon>fabids</taxon>
        <taxon>Malpighiales</taxon>
        <taxon>Rhizophoraceae</taxon>
        <taxon>Rhizophora</taxon>
    </lineage>
</organism>
<dbReference type="AlphaFoldDB" id="A0A2P2IN86"/>
<evidence type="ECO:0000313" key="1">
    <source>
        <dbReference type="EMBL" id="MBW82681.1"/>
    </source>
</evidence>
<accession>A0A2P2IN86</accession>
<dbReference type="EMBL" id="GGEC01002198">
    <property type="protein sequence ID" value="MBW82681.1"/>
    <property type="molecule type" value="Transcribed_RNA"/>
</dbReference>
<name>A0A2P2IN86_RHIMU</name>
<protein>
    <submittedName>
        <fullName evidence="1">Uncharacterized protein</fullName>
    </submittedName>
</protein>